<dbReference type="AlphaFoldDB" id="A0A099WCD9"/>
<organism evidence="1 2">
    <name type="scientific">Listeria booriae</name>
    <dbReference type="NCBI Taxonomy" id="1552123"/>
    <lineage>
        <taxon>Bacteria</taxon>
        <taxon>Bacillati</taxon>
        <taxon>Bacillota</taxon>
        <taxon>Bacilli</taxon>
        <taxon>Bacillales</taxon>
        <taxon>Listeriaceae</taxon>
        <taxon>Listeria</taxon>
    </lineage>
</organism>
<dbReference type="Proteomes" id="UP000029844">
    <property type="component" value="Unassembled WGS sequence"/>
</dbReference>
<gene>
    <name evidence="1" type="ORF">EP57_04270</name>
</gene>
<accession>A0A099WCD9</accession>
<evidence type="ECO:0000313" key="2">
    <source>
        <dbReference type="Proteomes" id="UP000029844"/>
    </source>
</evidence>
<reference evidence="1 2" key="1">
    <citation type="submission" date="2014-05" db="EMBL/GenBank/DDBJ databases">
        <title>Novel Listeriaceae from food processing environments.</title>
        <authorList>
            <person name="den Bakker H.C."/>
        </authorList>
    </citation>
    <scope>NUCLEOTIDE SEQUENCE [LARGE SCALE GENOMIC DNA]</scope>
    <source>
        <strain evidence="1 2">FSL A5-0281</strain>
    </source>
</reference>
<dbReference type="SUPFAM" id="SSF46689">
    <property type="entry name" value="Homeodomain-like"/>
    <property type="match status" value="1"/>
</dbReference>
<dbReference type="InterPro" id="IPR007367">
    <property type="entry name" value="DUF433"/>
</dbReference>
<comment type="caution">
    <text evidence="1">The sequence shown here is derived from an EMBL/GenBank/DDBJ whole genome shotgun (WGS) entry which is preliminary data.</text>
</comment>
<proteinExistence type="predicted"/>
<protein>
    <submittedName>
        <fullName evidence="1">Uncharacterized protein</fullName>
    </submittedName>
</protein>
<dbReference type="eggNOG" id="ENOG502ZHBA">
    <property type="taxonomic scope" value="Bacteria"/>
</dbReference>
<dbReference type="GeneID" id="58716626"/>
<dbReference type="STRING" id="1552123.EP57_04270"/>
<dbReference type="InterPro" id="IPR009057">
    <property type="entry name" value="Homeodomain-like_sf"/>
</dbReference>
<dbReference type="OrthoDB" id="9808242at2"/>
<sequence length="137" mass="15963">MLKQMEGMDFFEQEKLISKRIQEAYLKVEPEFIKDLDQECSGVVDKRMESTETSFGNLFLKYYFSRVSEKHLSIELKSNIMSGMPVVKGTRVNITTILGYLKDGEEFSAIEEDFKITKNEFEDVLSYTINILSEPYE</sequence>
<dbReference type="Gene3D" id="1.10.10.10">
    <property type="entry name" value="Winged helix-like DNA-binding domain superfamily/Winged helix DNA-binding domain"/>
    <property type="match status" value="1"/>
</dbReference>
<dbReference type="Pfam" id="PF04255">
    <property type="entry name" value="DUF433"/>
    <property type="match status" value="1"/>
</dbReference>
<name>A0A099WCD9_9LIST</name>
<dbReference type="RefSeq" id="WP_036084477.1">
    <property type="nucleotide sequence ID" value="NZ_CBCSHQ010000001.1"/>
</dbReference>
<dbReference type="EMBL" id="JNFA01000011">
    <property type="protein sequence ID" value="KGL42682.1"/>
    <property type="molecule type" value="Genomic_DNA"/>
</dbReference>
<dbReference type="InterPro" id="IPR036388">
    <property type="entry name" value="WH-like_DNA-bd_sf"/>
</dbReference>
<keyword evidence="2" id="KW-1185">Reference proteome</keyword>
<evidence type="ECO:0000313" key="1">
    <source>
        <dbReference type="EMBL" id="KGL42682.1"/>
    </source>
</evidence>